<dbReference type="PROSITE" id="PS50280">
    <property type="entry name" value="SET"/>
    <property type="match status" value="1"/>
</dbReference>
<dbReference type="Pfam" id="PF20429">
    <property type="entry name" value="Tab2-like_C"/>
    <property type="match status" value="1"/>
</dbReference>
<sequence>MAGQDGQAAERAQQNAQQQSAPQQQFATLQEFCALHELQLPPIECGGGGNCFYNCCAAAGAWHAWNEADADTRDALQAGVRREILDWLNDNGPNRYITSSGLNLLNVLLQQGSTQFFQQLLRSEDAMRQLADYALQEDLRQGDLLGDVQGVAPGASYFELFLDSLQDEKRQEELTQLYKLLLPPLKRMLLPHRARACHGAADAAAAQGTRMAMVRLMLGELPCCPSEAVGEAVWDMYLASIMRSGEYNEPPSLIAATGVLNRPITVVRVDGNDRMLGVPMEFDVVAPPGVGEQPAPVYLLLRSEHWQLLRAREKAPEDGQPAGVECIDLCDNDEELWPPAVMRDNTDALTAALKKHFGISGIYANFNDKRRPGITEWRINSSRVQRITRGGNHNRTIRGSRQIRDQPLLYTHWWLFWAAVHVHKKLFPEDFTEKRIMEKFEAALQEQAGAASPRQSESFTVDDYMSTKAAFDENPQWAADLNKVQFVAAERAPRSARDKKQKETDKQPAADPQQPAATDPELEKRQDKPYISSDSAPGSDGDDSDDEDWCNSSPVSSRCRVQQLQGTADAPAAGWPADDDYVDLPKPRAWQVSSSSAREGSRLGTGTTERFGEDQFRVSPKLAGAPDKLLDLIRGSLSGRAGVEAFRSDTRRAAHAPPCSHQRAAGCASWSCLTLGGPPDHPLTSFTGLPGCSVVATQDIPAWTFLDLYVGRVTKASGSSSSRPSANYNVVWKHEEDCIVIDGTTAGNILADVNDTARLEVAVEEPTASSIISAACPTSSMSCTSQEIRGTLTVRPKGFKPDNVQLVSVRDASTGVVYVFFVSTRDIKKGEELLLDYDIGELSQLEWWQGPYLKPLQQLGISAEYKAAQDRRLLWDTVRATIAKVRALVAKLNDSALPPAAANDSHHPVIKRADVQTLHEMLKARLRLPSAVLRLEKLVKNRKSAAQRKSRQAPLDGGAGNKTSGGLPEPAQPPAAAVGNHDAGASVQGQPLVLGKRGASRDAEQTADSVLSDEIQDLLITIMESPLNLQYAARVSILVTDSMLARQQQAVQHRQLFFARLREYVQAGLAKLQVQPTAVQEPAAAASSSAKSSVPTSDVLELDFCSRPLLDERGKKVWELLVCSSDRSFEYSQYFSNSKINSVELRKALEAVFSQEGAVLPTKVRFFRGQMTTIISRALSELGIKPLPSRRCFSIMTLLEDRLESVYKADPRYSDKATSMFNIDLGSPEPLPDALRGEKWAFVQLPLSNLREMMAPVAEGDMFGSSFNLAAAGLGDLPGDILVPGVAVFSRRALPLAAWTNGLEISGVKADVERSCLILETGVNQRWRYGGWRPSPDSIAEAEGWEEAKQGLGGLHFLAVQPDPDSEELNGLWLLLDKMPPSV</sequence>
<proteinExistence type="predicted"/>
<feature type="compositionally biased region" description="Polar residues" evidence="1">
    <location>
        <begin position="591"/>
        <end position="608"/>
    </location>
</feature>
<dbReference type="InterPro" id="IPR046761">
    <property type="entry name" value="Tab2-like_C"/>
</dbReference>
<name>A0ABY8UGB8_TETOB</name>
<feature type="region of interest" description="Disordered" evidence="1">
    <location>
        <begin position="1"/>
        <end position="21"/>
    </location>
</feature>
<dbReference type="SUPFAM" id="SSF82199">
    <property type="entry name" value="SET domain"/>
    <property type="match status" value="2"/>
</dbReference>
<feature type="compositionally biased region" description="Basic and acidic residues" evidence="1">
    <location>
        <begin position="491"/>
        <end position="508"/>
    </location>
</feature>
<feature type="compositionally biased region" description="Low complexity" evidence="1">
    <location>
        <begin position="7"/>
        <end position="21"/>
    </location>
</feature>
<reference evidence="3 4" key="1">
    <citation type="submission" date="2023-05" db="EMBL/GenBank/DDBJ databases">
        <title>A 100% complete, gapless, phased diploid assembly of the Scenedesmus obliquus UTEX 3031 genome.</title>
        <authorList>
            <person name="Biondi T.C."/>
            <person name="Hanschen E.R."/>
            <person name="Kwon T."/>
            <person name="Eng W."/>
            <person name="Kruse C.P.S."/>
            <person name="Koehler S.I."/>
            <person name="Kunde Y."/>
            <person name="Gleasner C.D."/>
            <person name="You Mak K.T."/>
            <person name="Polle J."/>
            <person name="Hovde B.T."/>
            <person name="Starkenburg S.R."/>
        </authorList>
    </citation>
    <scope>NUCLEOTIDE SEQUENCE [LARGE SCALE GENOMIC DNA]</scope>
    <source>
        <strain evidence="3 4">DOE0152z</strain>
    </source>
</reference>
<protein>
    <recommendedName>
        <fullName evidence="2">SET domain-containing protein</fullName>
    </recommendedName>
</protein>
<evidence type="ECO:0000313" key="4">
    <source>
        <dbReference type="Proteomes" id="UP001244341"/>
    </source>
</evidence>
<dbReference type="CDD" id="cd22744">
    <property type="entry name" value="OTU"/>
    <property type="match status" value="1"/>
</dbReference>
<dbReference type="PANTHER" id="PTHR34556:SF2">
    <property type="entry name" value="PROTEIN TAB2 HOMOLOG, CHLOROPLASTIC"/>
    <property type="match status" value="1"/>
</dbReference>
<evidence type="ECO:0000313" key="3">
    <source>
        <dbReference type="EMBL" id="WIA20325.1"/>
    </source>
</evidence>
<dbReference type="Pfam" id="PF06485">
    <property type="entry name" value="Tab2-like_N"/>
    <property type="match status" value="1"/>
</dbReference>
<dbReference type="InterPro" id="IPR046760">
    <property type="entry name" value="Tab2-like_N"/>
</dbReference>
<keyword evidence="4" id="KW-1185">Reference proteome</keyword>
<dbReference type="Gene3D" id="2.170.270.10">
    <property type="entry name" value="SET domain"/>
    <property type="match status" value="1"/>
</dbReference>
<feature type="region of interest" description="Disordered" evidence="1">
    <location>
        <begin position="490"/>
        <end position="612"/>
    </location>
</feature>
<accession>A0ABY8UGB8</accession>
<dbReference type="PANTHER" id="PTHR34556">
    <property type="match status" value="1"/>
</dbReference>
<dbReference type="InterPro" id="IPR046341">
    <property type="entry name" value="SET_dom_sf"/>
</dbReference>
<gene>
    <name evidence="3" type="ORF">OEZ85_006157</name>
</gene>
<feature type="domain" description="SET" evidence="2">
    <location>
        <begin position="681"/>
        <end position="838"/>
    </location>
</feature>
<feature type="region of interest" description="Disordered" evidence="1">
    <location>
        <begin position="943"/>
        <end position="983"/>
    </location>
</feature>
<dbReference type="EMBL" id="CP126218">
    <property type="protein sequence ID" value="WIA20325.1"/>
    <property type="molecule type" value="Genomic_DNA"/>
</dbReference>
<dbReference type="Proteomes" id="UP001244341">
    <property type="component" value="Chromosome 11b"/>
</dbReference>
<feature type="compositionally biased region" description="Polar residues" evidence="1">
    <location>
        <begin position="554"/>
        <end position="566"/>
    </location>
</feature>
<organism evidence="3 4">
    <name type="scientific">Tetradesmus obliquus</name>
    <name type="common">Green alga</name>
    <name type="synonym">Acutodesmus obliquus</name>
    <dbReference type="NCBI Taxonomy" id="3088"/>
    <lineage>
        <taxon>Eukaryota</taxon>
        <taxon>Viridiplantae</taxon>
        <taxon>Chlorophyta</taxon>
        <taxon>core chlorophytes</taxon>
        <taxon>Chlorophyceae</taxon>
        <taxon>CS clade</taxon>
        <taxon>Sphaeropleales</taxon>
        <taxon>Scenedesmaceae</taxon>
        <taxon>Tetradesmus</taxon>
    </lineage>
</organism>
<evidence type="ECO:0000259" key="2">
    <source>
        <dbReference type="PROSITE" id="PS50280"/>
    </source>
</evidence>
<dbReference type="InterPro" id="IPR001214">
    <property type="entry name" value="SET_dom"/>
</dbReference>
<dbReference type="InterPro" id="IPR009472">
    <property type="entry name" value="Tab2-like"/>
</dbReference>
<feature type="compositionally biased region" description="Low complexity" evidence="1">
    <location>
        <begin position="509"/>
        <end position="519"/>
    </location>
</feature>
<dbReference type="Pfam" id="PF00856">
    <property type="entry name" value="SET"/>
    <property type="match status" value="1"/>
</dbReference>
<feature type="compositionally biased region" description="Acidic residues" evidence="1">
    <location>
        <begin position="540"/>
        <end position="549"/>
    </location>
</feature>
<evidence type="ECO:0000256" key="1">
    <source>
        <dbReference type="SAM" id="MobiDB-lite"/>
    </source>
</evidence>
<dbReference type="Gene3D" id="3.90.70.80">
    <property type="match status" value="1"/>
</dbReference>